<dbReference type="Gene3D" id="3.30.1330.120">
    <property type="entry name" value="2-methylcitrate dehydratase PrpD"/>
    <property type="match status" value="1"/>
</dbReference>
<dbReference type="InterPro" id="IPR042188">
    <property type="entry name" value="MmgE/PrpD_sf_2"/>
</dbReference>
<comment type="similarity">
    <text evidence="1">Belongs to the PrpD family.</text>
</comment>
<dbReference type="EMBL" id="JAUSQM010000001">
    <property type="protein sequence ID" value="MDP9821823.1"/>
    <property type="molecule type" value="Genomic_DNA"/>
</dbReference>
<dbReference type="Proteomes" id="UP001240447">
    <property type="component" value="Unassembled WGS sequence"/>
</dbReference>
<comment type="caution">
    <text evidence="3">The sequence shown here is derived from an EMBL/GenBank/DDBJ whole genome shotgun (WGS) entry which is preliminary data.</text>
</comment>
<dbReference type="RefSeq" id="WP_181642597.1">
    <property type="nucleotide sequence ID" value="NZ_CCXJ01000764.2"/>
</dbReference>
<dbReference type="InterPro" id="IPR042183">
    <property type="entry name" value="MmgE/PrpD_sf_1"/>
</dbReference>
<evidence type="ECO:0000256" key="1">
    <source>
        <dbReference type="ARBA" id="ARBA00006174"/>
    </source>
</evidence>
<evidence type="ECO:0000313" key="3">
    <source>
        <dbReference type="EMBL" id="MDP9821823.1"/>
    </source>
</evidence>
<evidence type="ECO:0000259" key="2">
    <source>
        <dbReference type="Pfam" id="PF03972"/>
    </source>
</evidence>
<dbReference type="PANTHER" id="PTHR16943">
    <property type="entry name" value="2-METHYLCITRATE DEHYDRATASE-RELATED"/>
    <property type="match status" value="1"/>
</dbReference>
<keyword evidence="4" id="KW-1185">Reference proteome</keyword>
<reference evidence="3 4" key="1">
    <citation type="submission" date="2023-07" db="EMBL/GenBank/DDBJ databases">
        <title>Sequencing the genomes of 1000 actinobacteria strains.</title>
        <authorList>
            <person name="Klenk H.-P."/>
        </authorList>
    </citation>
    <scope>NUCLEOTIDE SEQUENCE [LARGE SCALE GENOMIC DNA]</scope>
    <source>
        <strain evidence="3 4">GD13</strain>
    </source>
</reference>
<dbReference type="InterPro" id="IPR045336">
    <property type="entry name" value="MmgE_PrpD_N"/>
</dbReference>
<accession>A0ABT9NN57</accession>
<dbReference type="Gene3D" id="1.10.4100.10">
    <property type="entry name" value="2-methylcitrate dehydratase PrpD"/>
    <property type="match status" value="1"/>
</dbReference>
<dbReference type="InterPro" id="IPR005656">
    <property type="entry name" value="MmgE_PrpD"/>
</dbReference>
<dbReference type="Pfam" id="PF03972">
    <property type="entry name" value="MmgE_PrpD_N"/>
    <property type="match status" value="1"/>
</dbReference>
<feature type="domain" description="MmgE/PrpD N-terminal" evidence="2">
    <location>
        <begin position="17"/>
        <end position="233"/>
    </location>
</feature>
<sequence>MTADGSLTGAEIASITHRSGSAPDAARQRAVLELVDAVACMRLGASHPLVTEVAAAEAWLQAGPHASFAARDLGLEQAVRLDALACHVDELDSIEPASAVVPAALIIPAALHVAVWRGVSGDVLVNAILAGYDVVTTCGRALGGPEAYRHGWWPSSTVGALGAAAAVGVVLALDEQQQAAASGIAAARTGGLLSDDELGAGHYLAAADASVAGMRAALLAERGLGASATYFAGPIARAMPSWRAAVAPAPGAGVTATLVKPFPCARPLQGVAAALQDTHLPLERVTAVVVELPEPLLRFVSSAIEVPDATAAAASLAHVFAAALDGRVADARFYRAAALPDPARLPTLELRPLPDAPAGSWGCRVHLRTDTGETDVLERQPPSVRDDAIIAKSRRTLTDAGVPRAVADEVLGDLLVIDTCQDLSSLELQARLTPTNG</sequence>
<dbReference type="InterPro" id="IPR036148">
    <property type="entry name" value="MmgE/PrpD_sf"/>
</dbReference>
<proteinExistence type="inferred from homology"/>
<evidence type="ECO:0000313" key="4">
    <source>
        <dbReference type="Proteomes" id="UP001240447"/>
    </source>
</evidence>
<dbReference type="PANTHER" id="PTHR16943:SF8">
    <property type="entry name" value="2-METHYLCITRATE DEHYDRATASE"/>
    <property type="match status" value="1"/>
</dbReference>
<dbReference type="SUPFAM" id="SSF103378">
    <property type="entry name" value="2-methylcitrate dehydratase PrpD"/>
    <property type="match status" value="1"/>
</dbReference>
<name>A0ABT9NN57_9ACTN</name>
<protein>
    <submittedName>
        <fullName evidence="3">2-methylcitrate dehydratase PrpD</fullName>
    </submittedName>
</protein>
<organism evidence="3 4">
    <name type="scientific">Nocardioides massiliensis</name>
    <dbReference type="NCBI Taxonomy" id="1325935"/>
    <lineage>
        <taxon>Bacteria</taxon>
        <taxon>Bacillati</taxon>
        <taxon>Actinomycetota</taxon>
        <taxon>Actinomycetes</taxon>
        <taxon>Propionibacteriales</taxon>
        <taxon>Nocardioidaceae</taxon>
        <taxon>Nocardioides</taxon>
    </lineage>
</organism>
<gene>
    <name evidence="3" type="ORF">J2S59_001632</name>
</gene>